<evidence type="ECO:0000313" key="1">
    <source>
        <dbReference type="EMBL" id="SPP62970.1"/>
    </source>
</evidence>
<sequence>MYSVFLRIIEVQPGIAMRASLTIGLQSTLLFLSLGLTFAGCARLPETTRVLHEDDRVAVRLETDLDAPLKAYTSPTELSQEHILTLLRGYSVRVESRAPVRLLVDDTPPRKLFREMELTALAPVLREALQTVGFRERVRFEVVSPGRNPRYWRDVTGGWIKVRDHYLHLHIDYFHAEQPIRKADAYDRNYPSPWTPEKTYSVYFEPGRFYRIDPLLNDSAVDLNLLTGATSP</sequence>
<gene>
    <name evidence="1" type="ORF">NITLEN_10056</name>
</gene>
<name>A0A330KZS2_9BACT</name>
<dbReference type="Proteomes" id="UP000248168">
    <property type="component" value="Unassembled WGS sequence"/>
</dbReference>
<dbReference type="AlphaFoldDB" id="A0A330KZS2"/>
<reference evidence="2" key="1">
    <citation type="submission" date="2018-04" db="EMBL/GenBank/DDBJ databases">
        <authorList>
            <person name="Lucker S."/>
            <person name="Sakoula D."/>
        </authorList>
    </citation>
    <scope>NUCLEOTIDE SEQUENCE [LARGE SCALE GENOMIC DNA]</scope>
</reference>
<keyword evidence="2" id="KW-1185">Reference proteome</keyword>
<dbReference type="InParanoid" id="A0A330KZS2"/>
<proteinExistence type="predicted"/>
<evidence type="ECO:0000313" key="2">
    <source>
        <dbReference type="Proteomes" id="UP000248168"/>
    </source>
</evidence>
<accession>A0A330KZS2</accession>
<organism evidence="1 2">
    <name type="scientific">Nitrospira lenta</name>
    <dbReference type="NCBI Taxonomy" id="1436998"/>
    <lineage>
        <taxon>Bacteria</taxon>
        <taxon>Pseudomonadati</taxon>
        <taxon>Nitrospirota</taxon>
        <taxon>Nitrospiria</taxon>
        <taxon>Nitrospirales</taxon>
        <taxon>Nitrospiraceae</taxon>
        <taxon>Nitrospira</taxon>
    </lineage>
</organism>
<protein>
    <submittedName>
        <fullName evidence="1">Uncharacterized protein</fullName>
    </submittedName>
</protein>
<dbReference type="EMBL" id="OUNR01000001">
    <property type="protein sequence ID" value="SPP62970.1"/>
    <property type="molecule type" value="Genomic_DNA"/>
</dbReference>